<organism evidence="7">
    <name type="scientific">marine sediment metagenome</name>
    <dbReference type="NCBI Taxonomy" id="412755"/>
    <lineage>
        <taxon>unclassified sequences</taxon>
        <taxon>metagenomes</taxon>
        <taxon>ecological metagenomes</taxon>
    </lineage>
</organism>
<dbReference type="PIRSF" id="PIRSF006060">
    <property type="entry name" value="AA_transporter"/>
    <property type="match status" value="1"/>
</dbReference>
<reference evidence="7" key="1">
    <citation type="journal article" date="2015" name="Nature">
        <title>Complex archaea that bridge the gap between prokaryotes and eukaryotes.</title>
        <authorList>
            <person name="Spang A."/>
            <person name="Saw J.H."/>
            <person name="Jorgensen S.L."/>
            <person name="Zaremba-Niedzwiedzka K."/>
            <person name="Martijn J."/>
            <person name="Lind A.E."/>
            <person name="van Eijk R."/>
            <person name="Schleper C."/>
            <person name="Guy L."/>
            <person name="Ettema T.J."/>
        </authorList>
    </citation>
    <scope>NUCLEOTIDE SEQUENCE</scope>
</reference>
<feature type="transmembrane region" description="Helical" evidence="5">
    <location>
        <begin position="357"/>
        <end position="380"/>
    </location>
</feature>
<feature type="transmembrane region" description="Helical" evidence="5">
    <location>
        <begin position="334"/>
        <end position="351"/>
    </location>
</feature>
<dbReference type="NCBIfam" id="TIGR00908">
    <property type="entry name" value="2A0305"/>
    <property type="match status" value="1"/>
</dbReference>
<name>A0A0F9QTA7_9ZZZZ</name>
<feature type="transmembrane region" description="Helical" evidence="5">
    <location>
        <begin position="240"/>
        <end position="264"/>
    </location>
</feature>
<evidence type="ECO:0000256" key="5">
    <source>
        <dbReference type="SAM" id="Phobius"/>
    </source>
</evidence>
<feature type="transmembrane region" description="Helical" evidence="5">
    <location>
        <begin position="131"/>
        <end position="149"/>
    </location>
</feature>
<feature type="transmembrane region" description="Helical" evidence="5">
    <location>
        <begin position="49"/>
        <end position="71"/>
    </location>
</feature>
<protein>
    <recommendedName>
        <fullName evidence="6">Amino acid permease/ SLC12A domain-containing protein</fullName>
    </recommendedName>
</protein>
<feature type="transmembrane region" description="Helical" evidence="5">
    <location>
        <begin position="200"/>
        <end position="219"/>
    </location>
</feature>
<dbReference type="InterPro" id="IPR004757">
    <property type="entry name" value="EtNH_permease"/>
</dbReference>
<evidence type="ECO:0000256" key="4">
    <source>
        <dbReference type="ARBA" id="ARBA00023136"/>
    </source>
</evidence>
<feature type="transmembrane region" description="Helical" evidence="5">
    <location>
        <begin position="21"/>
        <end position="43"/>
    </location>
</feature>
<comment type="subcellular location">
    <subcellularLocation>
        <location evidence="1">Membrane</location>
        <topology evidence="1">Multi-pass membrane protein</topology>
    </subcellularLocation>
</comment>
<gene>
    <name evidence="7" type="ORF">LCGC14_0661970</name>
</gene>
<evidence type="ECO:0000259" key="6">
    <source>
        <dbReference type="Pfam" id="PF00324"/>
    </source>
</evidence>
<sequence>MSTDNQEYLAKRQLKRGTAGWILLAGLGVSYVISGDFAGWNFGIAEAGWGGFAIAAVLMAVMYLTLVLSLAEMSAAIPAAGGGYSFARQAMGPTGGFMTGLAVLIEYALAPAAIVIFIGSAVESLLGFNGPWVYAAFYLVFVGIHLAGVGEALKVMMVISGLAVFAIVATGIALLMHFDASNLFDIAVTDAAGASDMLPLGWYGVWAALPFAMWLFLAVEGVPLAAEEAKDPGTDVPKGIIGAMVFLLFTALMVVVLVPGAAGAKLMGESAVPLVDALNATGNGSLATLVNVLGLAGLVASFFSIIYGYSRLVFALSRAGYLPKSLSLTTSRKVPARALIVPGIFGFLASLSGEGDLMLAMAVVGATVSYALMALSHILLRVKQPELVRPYNTPGGVVTSGIALVLSLIALTGVYAFDPRAFFYTVVLFVIGGAYYFGYSRKHLVAKTADEEFAMLAEAESDLVVAS</sequence>
<dbReference type="InterPro" id="IPR004841">
    <property type="entry name" value="AA-permease/SLC12A_dom"/>
</dbReference>
<keyword evidence="3 5" id="KW-1133">Transmembrane helix</keyword>
<dbReference type="Pfam" id="PF00324">
    <property type="entry name" value="AA_permease"/>
    <property type="match status" value="1"/>
</dbReference>
<dbReference type="EMBL" id="LAZR01001271">
    <property type="protein sequence ID" value="KKN47530.1"/>
    <property type="molecule type" value="Genomic_DNA"/>
</dbReference>
<dbReference type="GO" id="GO:0016020">
    <property type="term" value="C:membrane"/>
    <property type="evidence" value="ECO:0007669"/>
    <property type="project" value="UniProtKB-SubCell"/>
</dbReference>
<evidence type="ECO:0000256" key="1">
    <source>
        <dbReference type="ARBA" id="ARBA00004141"/>
    </source>
</evidence>
<dbReference type="PANTHER" id="PTHR42770:SF7">
    <property type="entry name" value="MEMBRANE PROTEIN"/>
    <property type="match status" value="1"/>
</dbReference>
<dbReference type="GO" id="GO:0055085">
    <property type="term" value="P:transmembrane transport"/>
    <property type="evidence" value="ECO:0007669"/>
    <property type="project" value="InterPro"/>
</dbReference>
<feature type="transmembrane region" description="Helical" evidence="5">
    <location>
        <begin position="156"/>
        <end position="180"/>
    </location>
</feature>
<feature type="transmembrane region" description="Helical" evidence="5">
    <location>
        <begin position="421"/>
        <end position="439"/>
    </location>
</feature>
<accession>A0A0F9QTA7</accession>
<evidence type="ECO:0000256" key="2">
    <source>
        <dbReference type="ARBA" id="ARBA00022692"/>
    </source>
</evidence>
<evidence type="ECO:0000313" key="7">
    <source>
        <dbReference type="EMBL" id="KKN47530.1"/>
    </source>
</evidence>
<feature type="transmembrane region" description="Helical" evidence="5">
    <location>
        <begin position="97"/>
        <end position="119"/>
    </location>
</feature>
<comment type="caution">
    <text evidence="7">The sequence shown here is derived from an EMBL/GenBank/DDBJ whole genome shotgun (WGS) entry which is preliminary data.</text>
</comment>
<feature type="domain" description="Amino acid permease/ SLC12A" evidence="6">
    <location>
        <begin position="35"/>
        <end position="439"/>
    </location>
</feature>
<dbReference type="Gene3D" id="1.20.1740.10">
    <property type="entry name" value="Amino acid/polyamine transporter I"/>
    <property type="match status" value="1"/>
</dbReference>
<evidence type="ECO:0000256" key="3">
    <source>
        <dbReference type="ARBA" id="ARBA00022989"/>
    </source>
</evidence>
<keyword evidence="2 5" id="KW-0812">Transmembrane</keyword>
<feature type="transmembrane region" description="Helical" evidence="5">
    <location>
        <begin position="284"/>
        <end position="309"/>
    </location>
</feature>
<dbReference type="AlphaFoldDB" id="A0A0F9QTA7"/>
<dbReference type="PANTHER" id="PTHR42770">
    <property type="entry name" value="AMINO ACID TRANSPORTER-RELATED"/>
    <property type="match status" value="1"/>
</dbReference>
<dbReference type="InterPro" id="IPR050367">
    <property type="entry name" value="APC_superfamily"/>
</dbReference>
<keyword evidence="4 5" id="KW-0472">Membrane</keyword>
<feature type="transmembrane region" description="Helical" evidence="5">
    <location>
        <begin position="392"/>
        <end position="415"/>
    </location>
</feature>
<proteinExistence type="predicted"/>